<dbReference type="Gene3D" id="2.60.40.1890">
    <property type="entry name" value="PCu(A)C copper chaperone"/>
    <property type="match status" value="1"/>
</dbReference>
<evidence type="ECO:0000313" key="3">
    <source>
        <dbReference type="Proteomes" id="UP000297741"/>
    </source>
</evidence>
<accession>A0ABY2KLG3</accession>
<evidence type="ECO:0000256" key="1">
    <source>
        <dbReference type="SAM" id="SignalP"/>
    </source>
</evidence>
<dbReference type="InterPro" id="IPR007410">
    <property type="entry name" value="LpqE-like"/>
</dbReference>
<dbReference type="PANTHER" id="PTHR36302:SF1">
    <property type="entry name" value="COPPER CHAPERONE PCU(A)C"/>
    <property type="match status" value="1"/>
</dbReference>
<protein>
    <submittedName>
        <fullName evidence="2">Copper chaperone PCu(A)C</fullName>
    </submittedName>
</protein>
<dbReference type="SUPFAM" id="SSF110087">
    <property type="entry name" value="DR1885-like metal-binding protein"/>
    <property type="match status" value="1"/>
</dbReference>
<dbReference type="Proteomes" id="UP000297741">
    <property type="component" value="Unassembled WGS sequence"/>
</dbReference>
<dbReference type="RefSeq" id="WP_135431298.1">
    <property type="nucleotide sequence ID" value="NZ_RPEM01000006.1"/>
</dbReference>
<proteinExistence type="predicted"/>
<comment type="caution">
    <text evidence="2">The sequence shown here is derived from an EMBL/GenBank/DDBJ whole genome shotgun (WGS) entry which is preliminary data.</text>
</comment>
<dbReference type="PANTHER" id="PTHR36302">
    <property type="entry name" value="BLR7088 PROTEIN"/>
    <property type="match status" value="1"/>
</dbReference>
<feature type="signal peptide" evidence="1">
    <location>
        <begin position="1"/>
        <end position="19"/>
    </location>
</feature>
<dbReference type="InterPro" id="IPR058248">
    <property type="entry name" value="Lxx211020-like"/>
</dbReference>
<feature type="chain" id="PRO_5046013929" evidence="1">
    <location>
        <begin position="20"/>
        <end position="159"/>
    </location>
</feature>
<gene>
    <name evidence="2" type="ORF">EEB11_11110</name>
</gene>
<dbReference type="EMBL" id="RPEM01000006">
    <property type="protein sequence ID" value="TGD43342.1"/>
    <property type="molecule type" value="Genomic_DNA"/>
</dbReference>
<name>A0ABY2KLG3_9RHOB</name>
<keyword evidence="1" id="KW-0732">Signal</keyword>
<dbReference type="Pfam" id="PF04314">
    <property type="entry name" value="PCuAC"/>
    <property type="match status" value="1"/>
</dbReference>
<reference evidence="2 3" key="1">
    <citation type="submission" date="2018-11" db="EMBL/GenBank/DDBJ databases">
        <title>Tabrizicola sp. isolated from sediment of alpine lake.</title>
        <authorList>
            <person name="Liu Z."/>
        </authorList>
    </citation>
    <scope>NUCLEOTIDE SEQUENCE [LARGE SCALE GENOMIC DNA]</scope>
    <source>
        <strain evidence="2 3">DRYC-M-16</strain>
    </source>
</reference>
<organism evidence="2 3">
    <name type="scientific">Pseudotabrizicola sediminis</name>
    <dbReference type="NCBI Taxonomy" id="2486418"/>
    <lineage>
        <taxon>Bacteria</taxon>
        <taxon>Pseudomonadati</taxon>
        <taxon>Pseudomonadota</taxon>
        <taxon>Alphaproteobacteria</taxon>
        <taxon>Rhodobacterales</taxon>
        <taxon>Paracoccaceae</taxon>
        <taxon>Pseudotabrizicola</taxon>
    </lineage>
</organism>
<evidence type="ECO:0000313" key="2">
    <source>
        <dbReference type="EMBL" id="TGD43342.1"/>
    </source>
</evidence>
<dbReference type="InterPro" id="IPR036182">
    <property type="entry name" value="PCuAC_sf"/>
</dbReference>
<sequence length="159" mass="16769">MRQLSLIAALLLAATPLAAADDGHHHLTEADGLRVVHAWTPATSGPEALIYMEIENGSDAAVTLTGAETADGQRAELVGFTYTDGTEAWQVLPEMPLAAGQHLDLLPRTLALRLTGLATPLTKGDKIDLELSFSDQHLYVHVAVEDAGGTGHSHAGHTH</sequence>
<keyword evidence="3" id="KW-1185">Reference proteome</keyword>